<dbReference type="Proteomes" id="UP000527355">
    <property type="component" value="Unassembled WGS sequence"/>
</dbReference>
<dbReference type="AlphaFoldDB" id="A0A7J8AMY9"/>
<sequence length="304" mass="33536">MKTSIGALFMFLWLQLDRVSHGAKVDQHPSTLNVQEGNTAVINCSYSDSGSDYFPWYKQEPGKGSSVAQKVTQGQQAILVKEKEAVSLDCTYDTSVTSYSLFWYKQPSSGAMIFLIRQDSYNQQNATGGRYSLNFQKAKSSANLVISASQLEDSAVYFCALTFLHVKSQEHYLDDTVEMNSSLGLVAVVFLVLRRIHGDSVTQTKGQVTLSEGAPLTVNCSYESTRYPALFWYVQYPGEGPQLLLKATRVNEKGSSKGFVATYQKQPNAFHLEKASVHQSDSAMYYCALGDTVTDTAGGAEHKL</sequence>
<dbReference type="InterPro" id="IPR003599">
    <property type="entry name" value="Ig_sub"/>
</dbReference>
<dbReference type="InterPro" id="IPR051287">
    <property type="entry name" value="TCR_variable_region"/>
</dbReference>
<reference evidence="13 14" key="1">
    <citation type="journal article" date="2020" name="Nature">
        <title>Six reference-quality genomes reveal evolution of bat adaptations.</title>
        <authorList>
            <person name="Jebb D."/>
            <person name="Huang Z."/>
            <person name="Pippel M."/>
            <person name="Hughes G.M."/>
            <person name="Lavrichenko K."/>
            <person name="Devanna P."/>
            <person name="Winkler S."/>
            <person name="Jermiin L.S."/>
            <person name="Skirmuntt E.C."/>
            <person name="Katzourakis A."/>
            <person name="Burkitt-Gray L."/>
            <person name="Ray D.A."/>
            <person name="Sullivan K.A.M."/>
            <person name="Roscito J.G."/>
            <person name="Kirilenko B.M."/>
            <person name="Davalos L.M."/>
            <person name="Corthals A.P."/>
            <person name="Power M.L."/>
            <person name="Jones G."/>
            <person name="Ransome R.D."/>
            <person name="Dechmann D.K.N."/>
            <person name="Locatelli A.G."/>
            <person name="Puechmaille S.J."/>
            <person name="Fedrigo O."/>
            <person name="Jarvis E.D."/>
            <person name="Hiller M."/>
            <person name="Vernes S.C."/>
            <person name="Myers E.W."/>
            <person name="Teeling E.C."/>
        </authorList>
    </citation>
    <scope>NUCLEOTIDE SEQUENCE [LARGE SCALE GENOMIC DNA]</scope>
    <source>
        <strain evidence="13">MMyoMyo1</strain>
        <tissue evidence="13">Flight muscle</tissue>
    </source>
</reference>
<keyword evidence="3 11" id="KW-0732">Signal</keyword>
<protein>
    <recommendedName>
        <fullName evidence="12">Ig-like domain-containing protein</fullName>
    </recommendedName>
</protein>
<keyword evidence="4" id="KW-0391">Immunity</keyword>
<dbReference type="PANTHER" id="PTHR19367">
    <property type="entry name" value="T-CELL RECEPTOR ALPHA CHAIN V REGION"/>
    <property type="match status" value="1"/>
</dbReference>
<feature type="domain" description="Ig-like" evidence="12">
    <location>
        <begin position="199"/>
        <end position="304"/>
    </location>
</feature>
<keyword evidence="10" id="KW-1279">T cell receptor</keyword>
<keyword evidence="8" id="KW-0675">Receptor</keyword>
<comment type="caution">
    <text evidence="13">The sequence shown here is derived from an EMBL/GenBank/DDBJ whole genome shotgun (WGS) entry which is preliminary data.</text>
</comment>
<dbReference type="InterPro" id="IPR013783">
    <property type="entry name" value="Ig-like_fold"/>
</dbReference>
<keyword evidence="14" id="KW-1185">Reference proteome</keyword>
<dbReference type="InterPro" id="IPR036179">
    <property type="entry name" value="Ig-like_dom_sf"/>
</dbReference>
<evidence type="ECO:0000256" key="11">
    <source>
        <dbReference type="SAM" id="SignalP"/>
    </source>
</evidence>
<dbReference type="GO" id="GO:0002250">
    <property type="term" value="P:adaptive immune response"/>
    <property type="evidence" value="ECO:0007669"/>
    <property type="project" value="UniProtKB-KW"/>
</dbReference>
<evidence type="ECO:0000313" key="13">
    <source>
        <dbReference type="EMBL" id="KAF6387586.1"/>
    </source>
</evidence>
<evidence type="ECO:0000256" key="3">
    <source>
        <dbReference type="ARBA" id="ARBA00022729"/>
    </source>
</evidence>
<dbReference type="EMBL" id="JABWUV010000001">
    <property type="protein sequence ID" value="KAF6387586.1"/>
    <property type="molecule type" value="Genomic_DNA"/>
</dbReference>
<accession>A0A7J8AMY9</accession>
<dbReference type="VEuPathDB" id="HostDB:LOC118679427"/>
<evidence type="ECO:0000313" key="14">
    <source>
        <dbReference type="Proteomes" id="UP000527355"/>
    </source>
</evidence>
<dbReference type="InterPro" id="IPR007110">
    <property type="entry name" value="Ig-like_dom"/>
</dbReference>
<keyword evidence="6" id="KW-0472">Membrane</keyword>
<organism evidence="13 14">
    <name type="scientific">Myotis myotis</name>
    <name type="common">Greater mouse-eared bat</name>
    <name type="synonym">Vespertilio myotis</name>
    <dbReference type="NCBI Taxonomy" id="51298"/>
    <lineage>
        <taxon>Eukaryota</taxon>
        <taxon>Metazoa</taxon>
        <taxon>Chordata</taxon>
        <taxon>Craniata</taxon>
        <taxon>Vertebrata</taxon>
        <taxon>Euteleostomi</taxon>
        <taxon>Mammalia</taxon>
        <taxon>Eutheria</taxon>
        <taxon>Laurasiatheria</taxon>
        <taxon>Chiroptera</taxon>
        <taxon>Yangochiroptera</taxon>
        <taxon>Vespertilionidae</taxon>
        <taxon>Myotis</taxon>
    </lineage>
</organism>
<evidence type="ECO:0000259" key="12">
    <source>
        <dbReference type="PROSITE" id="PS50835"/>
    </source>
</evidence>
<dbReference type="SMART" id="SM00406">
    <property type="entry name" value="IGv"/>
    <property type="match status" value="2"/>
</dbReference>
<evidence type="ECO:0000256" key="7">
    <source>
        <dbReference type="ARBA" id="ARBA00023157"/>
    </source>
</evidence>
<dbReference type="GO" id="GO:0042101">
    <property type="term" value="C:T cell receptor complex"/>
    <property type="evidence" value="ECO:0007669"/>
    <property type="project" value="UniProtKB-KW"/>
</dbReference>
<dbReference type="SUPFAM" id="SSF48726">
    <property type="entry name" value="Immunoglobulin"/>
    <property type="match status" value="3"/>
</dbReference>
<evidence type="ECO:0000256" key="6">
    <source>
        <dbReference type="ARBA" id="ARBA00023136"/>
    </source>
</evidence>
<feature type="domain" description="Ig-like" evidence="12">
    <location>
        <begin position="55"/>
        <end position="178"/>
    </location>
</feature>
<evidence type="ECO:0000256" key="8">
    <source>
        <dbReference type="ARBA" id="ARBA00023170"/>
    </source>
</evidence>
<evidence type="ECO:0000256" key="1">
    <source>
        <dbReference type="ARBA" id="ARBA00004236"/>
    </source>
</evidence>
<dbReference type="PANTHER" id="PTHR19367:SF36">
    <property type="entry name" value="T CELL RECEPTOR ALPHA VARIABLE 9-1"/>
    <property type="match status" value="1"/>
</dbReference>
<feature type="chain" id="PRO_5029770853" description="Ig-like domain-containing protein" evidence="11">
    <location>
        <begin position="23"/>
        <end position="304"/>
    </location>
</feature>
<dbReference type="PROSITE" id="PS50835">
    <property type="entry name" value="IG_LIKE"/>
    <property type="match status" value="2"/>
</dbReference>
<gene>
    <name evidence="13" type="ORF">mMyoMyo1_008064</name>
</gene>
<evidence type="ECO:0000256" key="9">
    <source>
        <dbReference type="ARBA" id="ARBA00023319"/>
    </source>
</evidence>
<proteinExistence type="predicted"/>
<keyword evidence="2" id="KW-1003">Cell membrane</keyword>
<dbReference type="InterPro" id="IPR013106">
    <property type="entry name" value="Ig_V-set"/>
</dbReference>
<keyword evidence="7" id="KW-1015">Disulfide bond</keyword>
<dbReference type="Pfam" id="PF07686">
    <property type="entry name" value="V-set"/>
    <property type="match status" value="3"/>
</dbReference>
<keyword evidence="9" id="KW-0393">Immunoglobulin domain</keyword>
<keyword evidence="5" id="KW-1064">Adaptive immunity</keyword>
<evidence type="ECO:0000256" key="4">
    <source>
        <dbReference type="ARBA" id="ARBA00022859"/>
    </source>
</evidence>
<dbReference type="SMART" id="SM00409">
    <property type="entry name" value="IG"/>
    <property type="match status" value="2"/>
</dbReference>
<dbReference type="FunFam" id="2.60.40.10:FF:000878">
    <property type="entry name" value="T cell receptor alpha variable 38-1"/>
    <property type="match status" value="1"/>
</dbReference>
<name>A0A7J8AMY9_MYOMY</name>
<evidence type="ECO:0000256" key="2">
    <source>
        <dbReference type="ARBA" id="ARBA00022475"/>
    </source>
</evidence>
<evidence type="ECO:0000256" key="5">
    <source>
        <dbReference type="ARBA" id="ARBA00023130"/>
    </source>
</evidence>
<dbReference type="Gene3D" id="2.60.40.10">
    <property type="entry name" value="Immunoglobulins"/>
    <property type="match status" value="3"/>
</dbReference>
<comment type="subcellular location">
    <subcellularLocation>
        <location evidence="1">Cell membrane</location>
    </subcellularLocation>
</comment>
<feature type="signal peptide" evidence="11">
    <location>
        <begin position="1"/>
        <end position="22"/>
    </location>
</feature>
<evidence type="ECO:0000256" key="10">
    <source>
        <dbReference type="ARBA" id="ARBA00043266"/>
    </source>
</evidence>